<dbReference type="InterPro" id="IPR036841">
    <property type="entry name" value="VEGF_C_sf"/>
</dbReference>
<reference evidence="1 2" key="1">
    <citation type="submission" date="2023-11" db="EMBL/GenBank/DDBJ databases">
        <title>Halocaridina rubra genome assembly.</title>
        <authorList>
            <person name="Smith C."/>
        </authorList>
    </citation>
    <scope>NUCLEOTIDE SEQUENCE [LARGE SCALE GENOMIC DNA]</scope>
    <source>
        <strain evidence="1">EP-1</strain>
        <tissue evidence="1">Whole</tissue>
    </source>
</reference>
<sequence>VAAEMANGSGKKCMEVDVEEHVTCGCRCSMSQEQCKGEEVSYSPAHEEYVLSS</sequence>
<dbReference type="Proteomes" id="UP001381693">
    <property type="component" value="Unassembled WGS sequence"/>
</dbReference>
<evidence type="ECO:0000313" key="2">
    <source>
        <dbReference type="Proteomes" id="UP001381693"/>
    </source>
</evidence>
<dbReference type="EMBL" id="JAXCGZ010023415">
    <property type="protein sequence ID" value="KAK7012578.1"/>
    <property type="molecule type" value="Genomic_DNA"/>
</dbReference>
<proteinExistence type="predicted"/>
<dbReference type="SUPFAM" id="SSF57593">
    <property type="entry name" value="Heparin-binding domain from vascular endothelial growth factor"/>
    <property type="match status" value="1"/>
</dbReference>
<dbReference type="AlphaFoldDB" id="A0AAN8WLH5"/>
<comment type="caution">
    <text evidence="1">The sequence shown here is derived from an EMBL/GenBank/DDBJ whole genome shotgun (WGS) entry which is preliminary data.</text>
</comment>
<evidence type="ECO:0000313" key="1">
    <source>
        <dbReference type="EMBL" id="KAK7012578.1"/>
    </source>
</evidence>
<protein>
    <submittedName>
        <fullName evidence="1">Uncharacterized protein</fullName>
    </submittedName>
</protein>
<name>A0AAN8WLH5_HALRR</name>
<organism evidence="1 2">
    <name type="scientific">Halocaridina rubra</name>
    <name type="common">Hawaiian red shrimp</name>
    <dbReference type="NCBI Taxonomy" id="373956"/>
    <lineage>
        <taxon>Eukaryota</taxon>
        <taxon>Metazoa</taxon>
        <taxon>Ecdysozoa</taxon>
        <taxon>Arthropoda</taxon>
        <taxon>Crustacea</taxon>
        <taxon>Multicrustacea</taxon>
        <taxon>Malacostraca</taxon>
        <taxon>Eumalacostraca</taxon>
        <taxon>Eucarida</taxon>
        <taxon>Decapoda</taxon>
        <taxon>Pleocyemata</taxon>
        <taxon>Caridea</taxon>
        <taxon>Atyoidea</taxon>
        <taxon>Atyidae</taxon>
        <taxon>Halocaridina</taxon>
    </lineage>
</organism>
<keyword evidence="2" id="KW-1185">Reference proteome</keyword>
<feature type="non-terminal residue" evidence="1">
    <location>
        <position position="1"/>
    </location>
</feature>
<dbReference type="GO" id="GO:0008201">
    <property type="term" value="F:heparin binding"/>
    <property type="evidence" value="ECO:0007669"/>
    <property type="project" value="InterPro"/>
</dbReference>
<gene>
    <name evidence="1" type="ORF">SK128_014756</name>
</gene>
<accession>A0AAN8WLH5</accession>